<keyword evidence="1" id="KW-0282">Flagellum</keyword>
<evidence type="ECO:0000313" key="2">
    <source>
        <dbReference type="Proteomes" id="UP000622610"/>
    </source>
</evidence>
<keyword evidence="2" id="KW-1185">Reference proteome</keyword>
<name>A0A917N4V2_9ENTE</name>
<gene>
    <name evidence="1" type="ORF">GCM10011482_18090</name>
</gene>
<comment type="caution">
    <text evidence="1">The sequence shown here is derived from an EMBL/GenBank/DDBJ whole genome shotgun (WGS) entry which is preliminary data.</text>
</comment>
<dbReference type="NCBIfam" id="TIGR02530">
    <property type="entry name" value="flg_new"/>
    <property type="match status" value="1"/>
</dbReference>
<dbReference type="AlphaFoldDB" id="A0A917N4V2"/>
<organism evidence="1 2">
    <name type="scientific">Enterococcus alcedinis</name>
    <dbReference type="NCBI Taxonomy" id="1274384"/>
    <lineage>
        <taxon>Bacteria</taxon>
        <taxon>Bacillati</taxon>
        <taxon>Bacillota</taxon>
        <taxon>Bacilli</taxon>
        <taxon>Lactobacillales</taxon>
        <taxon>Enterococcaceae</taxon>
        <taxon>Enterococcus</taxon>
    </lineage>
</organism>
<protein>
    <submittedName>
        <fullName evidence="1">Flagellar protein</fullName>
    </submittedName>
</protein>
<keyword evidence="1" id="KW-0966">Cell projection</keyword>
<keyword evidence="1" id="KW-0969">Cilium</keyword>
<reference evidence="1" key="2">
    <citation type="submission" date="2020-09" db="EMBL/GenBank/DDBJ databases">
        <authorList>
            <person name="Sun Q."/>
            <person name="Sedlacek I."/>
        </authorList>
    </citation>
    <scope>NUCLEOTIDE SEQUENCE</scope>
    <source>
        <strain evidence="1">CCM 8433</strain>
    </source>
</reference>
<proteinExistence type="predicted"/>
<sequence length="124" mass="14264">MVSNINRLTTHPSSVRPAAKSVHELKQEQQNFQQLLQQQKTQKLHVSHHAQKRLLARDLHLEPADYQQLDEAMTELAEKGSKESLLIYKDIGLIANIQNRTIITAMDMEELHTITNIDSAKFIR</sequence>
<evidence type="ECO:0000313" key="1">
    <source>
        <dbReference type="EMBL" id="GGI66155.1"/>
    </source>
</evidence>
<dbReference type="EMBL" id="BMDT01000008">
    <property type="protein sequence ID" value="GGI66155.1"/>
    <property type="molecule type" value="Genomic_DNA"/>
</dbReference>
<accession>A0A917N4V2</accession>
<reference evidence="1" key="1">
    <citation type="journal article" date="2014" name="Int. J. Syst. Evol. Microbiol.">
        <title>Complete genome sequence of Corynebacterium casei LMG S-19264T (=DSM 44701T), isolated from a smear-ripened cheese.</title>
        <authorList>
            <consortium name="US DOE Joint Genome Institute (JGI-PGF)"/>
            <person name="Walter F."/>
            <person name="Albersmeier A."/>
            <person name="Kalinowski J."/>
            <person name="Ruckert C."/>
        </authorList>
    </citation>
    <scope>NUCLEOTIDE SEQUENCE</scope>
    <source>
        <strain evidence="1">CCM 8433</strain>
    </source>
</reference>
<dbReference type="Proteomes" id="UP000622610">
    <property type="component" value="Unassembled WGS sequence"/>
</dbReference>
<dbReference type="InterPro" id="IPR013367">
    <property type="entry name" value="Flagellar_put"/>
</dbReference>